<evidence type="ECO:0000313" key="1">
    <source>
        <dbReference type="EMBL" id="KEQ59099.1"/>
    </source>
</evidence>
<dbReference type="Proteomes" id="UP000030672">
    <property type="component" value="Unassembled WGS sequence"/>
</dbReference>
<dbReference type="HOGENOM" id="CLU_1175203_0_0_1"/>
<protein>
    <submittedName>
        <fullName evidence="1">Uncharacterized protein</fullName>
    </submittedName>
</protein>
<evidence type="ECO:0000313" key="2">
    <source>
        <dbReference type="Proteomes" id="UP000030672"/>
    </source>
</evidence>
<reference evidence="1 2" key="1">
    <citation type="journal article" date="2014" name="BMC Genomics">
        <title>Genome sequencing of four Aureobasidium pullulans varieties: biotechnological potential, stress tolerance, and description of new species.</title>
        <authorList>
            <person name="Gostin Ar C."/>
            <person name="Ohm R.A."/>
            <person name="Kogej T."/>
            <person name="Sonjak S."/>
            <person name="Turk M."/>
            <person name="Zajc J."/>
            <person name="Zalar P."/>
            <person name="Grube M."/>
            <person name="Sun H."/>
            <person name="Han J."/>
            <person name="Sharma A."/>
            <person name="Chiniquy J."/>
            <person name="Ngan C.Y."/>
            <person name="Lipzen A."/>
            <person name="Barry K."/>
            <person name="Grigoriev I.V."/>
            <person name="Gunde-Cimerman N."/>
        </authorList>
    </citation>
    <scope>NUCLEOTIDE SEQUENCE [LARGE SCALE GENOMIC DNA]</scope>
    <source>
        <strain evidence="1 2">CBS 110374</strain>
    </source>
</reference>
<dbReference type="EMBL" id="KL584850">
    <property type="protein sequence ID" value="KEQ59099.1"/>
    <property type="molecule type" value="Genomic_DNA"/>
</dbReference>
<name>A0A074VJ40_AURM1</name>
<proteinExistence type="predicted"/>
<dbReference type="RefSeq" id="XP_040876122.1">
    <property type="nucleotide sequence ID" value="XM_041023286.1"/>
</dbReference>
<sequence length="236" mass="27300">MHKVLESSLTPLSIYLGGGRSHRSSYDSESQCLELENADFGARSKKMTNVPVQGSYTWLRTQIITRFKIAKSSDFVIDHLRPFFTPYLKHLFTPHLKHLELSMVSVWTKHFNQNFWSEHIEMMSELSSLQHFKLSCLEYSFETTWDDDDDDQERYIDLPGHGRVFCPGNAFYLTFRDGCRSVEINADHVCDKLKDLACYAAAAEARKLEDMISDRRVYNFTVGLIDGAEPMILDHQ</sequence>
<organism evidence="1 2">
    <name type="scientific">Aureobasidium melanogenum (strain CBS 110374)</name>
    <name type="common">Aureobasidium pullulans var. melanogenum</name>
    <dbReference type="NCBI Taxonomy" id="1043003"/>
    <lineage>
        <taxon>Eukaryota</taxon>
        <taxon>Fungi</taxon>
        <taxon>Dikarya</taxon>
        <taxon>Ascomycota</taxon>
        <taxon>Pezizomycotina</taxon>
        <taxon>Dothideomycetes</taxon>
        <taxon>Dothideomycetidae</taxon>
        <taxon>Dothideales</taxon>
        <taxon>Saccotheciaceae</taxon>
        <taxon>Aureobasidium</taxon>
    </lineage>
</organism>
<dbReference type="GeneID" id="63916659"/>
<keyword evidence="2" id="KW-1185">Reference proteome</keyword>
<accession>A0A074VJ40</accession>
<gene>
    <name evidence="1" type="ORF">M437DRAFT_57852</name>
</gene>
<dbReference type="STRING" id="1043003.A0A074VJ40"/>
<dbReference type="AlphaFoldDB" id="A0A074VJ40"/>